<dbReference type="Pfam" id="PF12937">
    <property type="entry name" value="F-box-like"/>
    <property type="match status" value="1"/>
</dbReference>
<dbReference type="Gene3D" id="1.20.1280.50">
    <property type="match status" value="1"/>
</dbReference>
<dbReference type="InterPro" id="IPR001810">
    <property type="entry name" value="F-box_dom"/>
</dbReference>
<feature type="domain" description="F-box" evidence="1">
    <location>
        <begin position="7"/>
        <end position="61"/>
    </location>
</feature>
<accession>A0AA39P5Z6</accession>
<protein>
    <recommendedName>
        <fullName evidence="1">F-box domain-containing protein</fullName>
    </recommendedName>
</protein>
<gene>
    <name evidence="2" type="ORF">IW261DRAFT_1482388</name>
</gene>
<dbReference type="Proteomes" id="UP001175227">
    <property type="component" value="Unassembled WGS sequence"/>
</dbReference>
<evidence type="ECO:0000313" key="2">
    <source>
        <dbReference type="EMBL" id="KAK0478201.1"/>
    </source>
</evidence>
<dbReference type="InterPro" id="IPR032675">
    <property type="entry name" value="LRR_dom_sf"/>
</dbReference>
<evidence type="ECO:0000259" key="1">
    <source>
        <dbReference type="Pfam" id="PF12937"/>
    </source>
</evidence>
<proteinExistence type="predicted"/>
<name>A0AA39P5Z6_9AGAR</name>
<keyword evidence="3" id="KW-1185">Reference proteome</keyword>
<reference evidence="2" key="1">
    <citation type="submission" date="2023-06" db="EMBL/GenBank/DDBJ databases">
        <authorList>
            <consortium name="Lawrence Berkeley National Laboratory"/>
            <person name="Ahrendt S."/>
            <person name="Sahu N."/>
            <person name="Indic B."/>
            <person name="Wong-Bajracharya J."/>
            <person name="Merenyi Z."/>
            <person name="Ke H.-M."/>
            <person name="Monk M."/>
            <person name="Kocsube S."/>
            <person name="Drula E."/>
            <person name="Lipzen A."/>
            <person name="Balint B."/>
            <person name="Henrissat B."/>
            <person name="Andreopoulos B."/>
            <person name="Martin F.M."/>
            <person name="Harder C.B."/>
            <person name="Rigling D."/>
            <person name="Ford K.L."/>
            <person name="Foster G.D."/>
            <person name="Pangilinan J."/>
            <person name="Papanicolaou A."/>
            <person name="Barry K."/>
            <person name="LaButti K."/>
            <person name="Viragh M."/>
            <person name="Koriabine M."/>
            <person name="Yan M."/>
            <person name="Riley R."/>
            <person name="Champramary S."/>
            <person name="Plett K.L."/>
            <person name="Tsai I.J."/>
            <person name="Slot J."/>
            <person name="Sipos G."/>
            <person name="Plett J."/>
            <person name="Nagy L.G."/>
            <person name="Grigoriev I.V."/>
        </authorList>
    </citation>
    <scope>NUCLEOTIDE SEQUENCE</scope>
    <source>
        <strain evidence="2">ICMP 16352</strain>
    </source>
</reference>
<dbReference type="Gene3D" id="3.80.10.10">
    <property type="entry name" value="Ribonuclease Inhibitor"/>
    <property type="match status" value="1"/>
</dbReference>
<sequence>MSSVSKINQLPDELLALIFATGLCGLTPSQHPPLLKVIRNVCRHWRDVAIEASELWTTIHFSLERHLLAVQSFLECSKGRLIDLHIIASNSDILAHKVAEITAPHISRTRTLTMTLPNFGIYNIFLQDYRSIFATNLSSLSIHFIHAPLLPHERTPLFAGTDSLSYLDTDGYILRDLPSRTGLTTLKLKNYSPTHLDLQILFDASPCLETLVLHDFDLEGIPLDGVNDDVPTTIIPPTTLKSLAVSAVWAHSNGTDMCCCILDELCIPDLEYLEVVGGIIDANVHFRGLAKLQTLRVQDCTVSPVNADFFLSLKELRRLELVDVGPGDIRYIVEALSNALPSSSSPSFPHLSSVFFATKGEYVYTEGPDRLLRLAKHCVTVRCPRFTIEVEQGRSEEFLNVIGSSIEDDRVCVRESNCLGGLIKSTEMNDHFAFDQDSDADEFMDDMYEWDSSEPEGWDDDPYF</sequence>
<dbReference type="EMBL" id="JAUEPR010000014">
    <property type="protein sequence ID" value="KAK0478201.1"/>
    <property type="molecule type" value="Genomic_DNA"/>
</dbReference>
<evidence type="ECO:0000313" key="3">
    <source>
        <dbReference type="Proteomes" id="UP001175227"/>
    </source>
</evidence>
<comment type="caution">
    <text evidence="2">The sequence shown here is derived from an EMBL/GenBank/DDBJ whole genome shotgun (WGS) entry which is preliminary data.</text>
</comment>
<dbReference type="AlphaFoldDB" id="A0AA39P5Z6"/>
<organism evidence="2 3">
    <name type="scientific">Armillaria novae-zelandiae</name>
    <dbReference type="NCBI Taxonomy" id="153914"/>
    <lineage>
        <taxon>Eukaryota</taxon>
        <taxon>Fungi</taxon>
        <taxon>Dikarya</taxon>
        <taxon>Basidiomycota</taxon>
        <taxon>Agaricomycotina</taxon>
        <taxon>Agaricomycetes</taxon>
        <taxon>Agaricomycetidae</taxon>
        <taxon>Agaricales</taxon>
        <taxon>Marasmiineae</taxon>
        <taxon>Physalacriaceae</taxon>
        <taxon>Armillaria</taxon>
    </lineage>
</organism>
<dbReference type="SUPFAM" id="SSF52047">
    <property type="entry name" value="RNI-like"/>
    <property type="match status" value="1"/>
</dbReference>